<evidence type="ECO:0000256" key="1">
    <source>
        <dbReference type="ARBA" id="ARBA00022468"/>
    </source>
</evidence>
<dbReference type="PROSITE" id="PS50086">
    <property type="entry name" value="TBC_RABGAP"/>
    <property type="match status" value="1"/>
</dbReference>
<dbReference type="PANTHER" id="PTHR22957:SF502">
    <property type="entry name" value="SMALL G PROTEIN SIGNALING MODULATOR 2-RELATED"/>
    <property type="match status" value="1"/>
</dbReference>
<dbReference type="EMBL" id="GIBP01003975">
    <property type="protein sequence ID" value="NDV32944.1"/>
    <property type="molecule type" value="Transcribed_RNA"/>
</dbReference>
<reference evidence="3" key="1">
    <citation type="journal article" date="2020" name="J. Eukaryot. Microbiol.">
        <title>De novo Sequencing, Assembly and Annotation of the Transcriptome for the Free-Living Testate Amoeba Arcella intermedia.</title>
        <authorList>
            <person name="Ribeiro G.M."/>
            <person name="Porfirio-Sousa A.L."/>
            <person name="Maurer-Alcala X.X."/>
            <person name="Katz L.A."/>
            <person name="Lahr D.J.G."/>
        </authorList>
    </citation>
    <scope>NUCLEOTIDE SEQUENCE</scope>
</reference>
<feature type="domain" description="Rab-GAP TBC" evidence="2">
    <location>
        <begin position="31"/>
        <end position="248"/>
    </location>
</feature>
<dbReference type="Gene3D" id="1.10.8.270">
    <property type="entry name" value="putative rabgap domain of human tbc1 domain family member 14 like domains"/>
    <property type="match status" value="1"/>
</dbReference>
<evidence type="ECO:0000313" key="3">
    <source>
        <dbReference type="EMBL" id="NDV32944.1"/>
    </source>
</evidence>
<dbReference type="Pfam" id="PF00566">
    <property type="entry name" value="RabGAP-TBC"/>
    <property type="match status" value="1"/>
</dbReference>
<dbReference type="PANTHER" id="PTHR22957">
    <property type="entry name" value="TBC1 DOMAIN FAMILY MEMBER GTPASE-ACTIVATING PROTEIN"/>
    <property type="match status" value="1"/>
</dbReference>
<dbReference type="SUPFAM" id="SSF47923">
    <property type="entry name" value="Ypt/Rab-GAP domain of gyp1p"/>
    <property type="match status" value="2"/>
</dbReference>
<name>A0A6B2L7J8_9EUKA</name>
<sequence length="364" mass="43630">MVTKEYWKRCSDQNGKVINPSQMKQSIFWGGLDPDIRAKAWKFLLNFYPWDSNKITRQEIRIRKKEEYEIIKQRWKQITPEQLVFFDEWKKRKDFIKKDVLSTPFDDLDTLFDETQRKEYQEKTMSLMLQILYCYNFYNWNIGYSIGMNQLLYPFTRIFKEESTIFWCFAAKMDKLKDNFVPKKRGLLCSILKLSKIFNYMDPWFYATLASISSLDFLCCIRWIQLLFIGVFPVDQIFLLWDTIFSDYLMENEPNGELVPKTEISLETSDLSESTELVREKRTTSSHQNYILFFLFGILLQCRENILEFHSQEWPYEEMLKELKIVSRKLNLIKCLKVGCSLCLKFSKMGSLLNIESQLDDFVT</sequence>
<accession>A0A6B2L7J8</accession>
<organism evidence="3">
    <name type="scientific">Arcella intermedia</name>
    <dbReference type="NCBI Taxonomy" id="1963864"/>
    <lineage>
        <taxon>Eukaryota</taxon>
        <taxon>Amoebozoa</taxon>
        <taxon>Tubulinea</taxon>
        <taxon>Elardia</taxon>
        <taxon>Arcellinida</taxon>
        <taxon>Sphaerothecina</taxon>
        <taxon>Arcellidae</taxon>
        <taxon>Arcella</taxon>
    </lineage>
</organism>
<dbReference type="InterPro" id="IPR000195">
    <property type="entry name" value="Rab-GAP-TBC_dom"/>
</dbReference>
<dbReference type="Gene3D" id="1.10.472.80">
    <property type="entry name" value="Ypt/Rab-GAP domain of gyp1p, domain 3"/>
    <property type="match status" value="1"/>
</dbReference>
<dbReference type="GO" id="GO:0005096">
    <property type="term" value="F:GTPase activator activity"/>
    <property type="evidence" value="ECO:0007669"/>
    <property type="project" value="UniProtKB-KW"/>
</dbReference>
<proteinExistence type="predicted"/>
<protein>
    <recommendedName>
        <fullName evidence="2">Rab-GAP TBC domain-containing protein</fullName>
    </recommendedName>
</protein>
<dbReference type="InterPro" id="IPR035969">
    <property type="entry name" value="Rab-GAP_TBC_sf"/>
</dbReference>
<dbReference type="AlphaFoldDB" id="A0A6B2L7J8"/>
<evidence type="ECO:0000259" key="2">
    <source>
        <dbReference type="PROSITE" id="PS50086"/>
    </source>
</evidence>
<dbReference type="SMART" id="SM00164">
    <property type="entry name" value="TBC"/>
    <property type="match status" value="1"/>
</dbReference>
<keyword evidence="1" id="KW-0343">GTPase activation</keyword>